<evidence type="ECO:0000259" key="8">
    <source>
        <dbReference type="Pfam" id="PF23247"/>
    </source>
</evidence>
<dbReference type="SUPFAM" id="SSF52058">
    <property type="entry name" value="L domain-like"/>
    <property type="match status" value="1"/>
</dbReference>
<dbReference type="FunFam" id="1.10.8.430:FF:000003">
    <property type="entry name" value="Probable disease resistance protein At5g66910"/>
    <property type="match status" value="1"/>
</dbReference>
<evidence type="ECO:0000259" key="9">
    <source>
        <dbReference type="Pfam" id="PF23559"/>
    </source>
</evidence>
<dbReference type="InterPro" id="IPR002182">
    <property type="entry name" value="NB-ARC"/>
</dbReference>
<dbReference type="FunFam" id="1.10.10.10:FF:000322">
    <property type="entry name" value="Probable disease resistance protein At1g63360"/>
    <property type="match status" value="1"/>
</dbReference>
<dbReference type="GO" id="GO:0051607">
    <property type="term" value="P:defense response to virus"/>
    <property type="evidence" value="ECO:0007669"/>
    <property type="project" value="UniProtKB-ARBA"/>
</dbReference>
<keyword evidence="11" id="KW-1185">Reference proteome</keyword>
<sequence>MGNLCSVSLSIDNLVSQCSDCTSAQVNYVCKLEDSIGNLRTALEELKEFKNDMKSKIDIAEGPQMKRLNQVQGWLLRVEAMEIEVNELMTIASNCCPKNFYSRHKLGKKIAKKLEDVAALKSKGVFEVLVQRLPSAAVDLRPSDPTVGTDLIFEKIWSHLEEEHVGIIGLYGLGGVGKTTILTQINNKLANTTHDFDIVIWVVVSQTPDLEWIQNEIGKRIGLYEERWVNKRLDEKAMDIFGVLSKKKFVLLLDDIWKRLDLSKIGIPIPNKENKCKVAFTTRSEEVCCSMEAQKKIEIEGLPWEKAWHLFREKVGEENLNSDPFILKLAQLVAKECRGLPLALITVGRAMACKKTPQEWEYAIQVLNRSAAEFPGMEDDVFRRLHFSYESLPSDTVRSCFLYCSLFPEDYWISKENLIDYWIGEGFLNECNDNEEGARNHGYNIIGTLLHACLLEEASRNGLKMHDVVRDMALWIACEYGKQTYKFLAPAGAMKTEAPEVSKWKEVKRMSLIKNKIKKLTETPTCPELTTLLLKYNHLKKITSGFFEFMPALKVLDLSGNKYLADFPSEICKLISLQYLNLSGTDIRQLPVDLQNLVRLRYLNLKNTKRLNPIPPQLLSRLSSLQVLKMFNSTGSFYSQAMGDGVQTGGSETFFEKLDDLRCLTDLSVTINSASAFQRLSSSHKLQSCTRGLYFWSSSFSATFNVSTLGYMKQLDRLCFEECHDLEYLAIDWALEELEIQTPNSLHNSQIRSHQCFNSLCWVDIIKCPSLKSLTVLILAPNLWNLHIHGCDNLEEVISGGKWVKAAEERKIPKPFAKLERLLLRNLPKLKSIYPSALSFPCFKYLQVRLCPELNKLPLSSDSAKERQTVILGHRNWFDKLEWQDEATRNAFLPYATIVE</sequence>
<evidence type="ECO:0000256" key="1">
    <source>
        <dbReference type="ARBA" id="ARBA00008894"/>
    </source>
</evidence>
<dbReference type="PANTHER" id="PTHR33463">
    <property type="entry name" value="NB-ARC DOMAIN-CONTAINING PROTEIN-RELATED"/>
    <property type="match status" value="1"/>
</dbReference>
<dbReference type="InterPro" id="IPR050905">
    <property type="entry name" value="Plant_NBS-LRR"/>
</dbReference>
<feature type="domain" description="NB-ARC" evidence="7">
    <location>
        <begin position="153"/>
        <end position="320"/>
    </location>
</feature>
<dbReference type="FunFam" id="3.40.50.300:FF:001091">
    <property type="entry name" value="Probable disease resistance protein At1g61300"/>
    <property type="match status" value="1"/>
</dbReference>
<comment type="caution">
    <text evidence="10">The sequence shown here is derived from an EMBL/GenBank/DDBJ whole genome shotgun (WGS) entry which is preliminary data.</text>
</comment>
<keyword evidence="2" id="KW-0433">Leucine-rich repeat</keyword>
<keyword evidence="4" id="KW-0547">Nucleotide-binding</keyword>
<dbReference type="Gene3D" id="3.80.10.10">
    <property type="entry name" value="Ribonuclease Inhibitor"/>
    <property type="match status" value="2"/>
</dbReference>
<organism evidence="10 11">
    <name type="scientific">Ilex paraguariensis</name>
    <name type="common">yerba mate</name>
    <dbReference type="NCBI Taxonomy" id="185542"/>
    <lineage>
        <taxon>Eukaryota</taxon>
        <taxon>Viridiplantae</taxon>
        <taxon>Streptophyta</taxon>
        <taxon>Embryophyta</taxon>
        <taxon>Tracheophyta</taxon>
        <taxon>Spermatophyta</taxon>
        <taxon>Magnoliopsida</taxon>
        <taxon>eudicotyledons</taxon>
        <taxon>Gunneridae</taxon>
        <taxon>Pentapetalae</taxon>
        <taxon>asterids</taxon>
        <taxon>campanulids</taxon>
        <taxon>Aquifoliales</taxon>
        <taxon>Aquifoliaceae</taxon>
        <taxon>Ilex</taxon>
    </lineage>
</organism>
<comment type="similarity">
    <text evidence="1">Belongs to the disease resistance NB-LRR family.</text>
</comment>
<dbReference type="InterPro" id="IPR001611">
    <property type="entry name" value="Leu-rich_rpt"/>
</dbReference>
<dbReference type="EMBL" id="CAUOFW020001539">
    <property type="protein sequence ID" value="CAK9146167.1"/>
    <property type="molecule type" value="Genomic_DNA"/>
</dbReference>
<gene>
    <name evidence="10" type="ORF">ILEXP_LOCUS13997</name>
</gene>
<dbReference type="PRINTS" id="PR00364">
    <property type="entry name" value="DISEASERSIST"/>
</dbReference>
<accession>A0ABC8RMX7</accession>
<dbReference type="InterPro" id="IPR042197">
    <property type="entry name" value="Apaf_helical"/>
</dbReference>
<name>A0ABC8RMX7_9AQUA</name>
<dbReference type="InterPro" id="IPR057135">
    <property type="entry name" value="At4g27190-like_LRR"/>
</dbReference>
<evidence type="ECO:0000259" key="7">
    <source>
        <dbReference type="Pfam" id="PF00931"/>
    </source>
</evidence>
<evidence type="ECO:0000313" key="10">
    <source>
        <dbReference type="EMBL" id="CAK9146167.1"/>
    </source>
</evidence>
<dbReference type="GO" id="GO:0005524">
    <property type="term" value="F:ATP binding"/>
    <property type="evidence" value="ECO:0007669"/>
    <property type="project" value="UniProtKB-KW"/>
</dbReference>
<evidence type="ECO:0000256" key="2">
    <source>
        <dbReference type="ARBA" id="ARBA00022614"/>
    </source>
</evidence>
<evidence type="ECO:0000256" key="4">
    <source>
        <dbReference type="ARBA" id="ARBA00022741"/>
    </source>
</evidence>
<proteinExistence type="inferred from homology"/>
<dbReference type="Gene3D" id="1.10.10.10">
    <property type="entry name" value="Winged helix-like DNA-binding domain superfamily/Winged helix DNA-binding domain"/>
    <property type="match status" value="1"/>
</dbReference>
<dbReference type="SUPFAM" id="SSF52540">
    <property type="entry name" value="P-loop containing nucleoside triphosphate hydrolases"/>
    <property type="match status" value="1"/>
</dbReference>
<feature type="domain" description="Disease resistance protein winged helix" evidence="9">
    <location>
        <begin position="406"/>
        <end position="473"/>
    </location>
</feature>
<evidence type="ECO:0000256" key="6">
    <source>
        <dbReference type="ARBA" id="ARBA00022840"/>
    </source>
</evidence>
<feature type="domain" description="Disease resistance protein At4g27190-like leucine-rich repeats" evidence="8">
    <location>
        <begin position="745"/>
        <end position="857"/>
    </location>
</feature>
<keyword evidence="3" id="KW-0677">Repeat</keyword>
<dbReference type="InterPro" id="IPR032675">
    <property type="entry name" value="LRR_dom_sf"/>
</dbReference>
<dbReference type="InterPro" id="IPR036388">
    <property type="entry name" value="WH-like_DNA-bd_sf"/>
</dbReference>
<evidence type="ECO:0000256" key="3">
    <source>
        <dbReference type="ARBA" id="ARBA00022737"/>
    </source>
</evidence>
<protein>
    <recommendedName>
        <fullName evidence="12">NB-ARC domain-containing protein</fullName>
    </recommendedName>
</protein>
<evidence type="ECO:0000313" key="11">
    <source>
        <dbReference type="Proteomes" id="UP001642360"/>
    </source>
</evidence>
<evidence type="ECO:0008006" key="12">
    <source>
        <dbReference type="Google" id="ProtNLM"/>
    </source>
</evidence>
<dbReference type="InterPro" id="IPR058922">
    <property type="entry name" value="WHD_DRP"/>
</dbReference>
<dbReference type="Gene3D" id="1.10.8.430">
    <property type="entry name" value="Helical domain of apoptotic protease-activating factors"/>
    <property type="match status" value="1"/>
</dbReference>
<dbReference type="Pfam" id="PF23559">
    <property type="entry name" value="WHD_DRP"/>
    <property type="match status" value="1"/>
</dbReference>
<dbReference type="Proteomes" id="UP001642360">
    <property type="component" value="Unassembled WGS sequence"/>
</dbReference>
<keyword evidence="5" id="KW-0611">Plant defense</keyword>
<dbReference type="Pfam" id="PF00931">
    <property type="entry name" value="NB-ARC"/>
    <property type="match status" value="1"/>
</dbReference>
<dbReference type="Pfam" id="PF23247">
    <property type="entry name" value="LRR_RPS2"/>
    <property type="match status" value="1"/>
</dbReference>
<dbReference type="InterPro" id="IPR027417">
    <property type="entry name" value="P-loop_NTPase"/>
</dbReference>
<keyword evidence="6" id="KW-0067">ATP-binding</keyword>
<reference evidence="10 11" key="1">
    <citation type="submission" date="2024-02" db="EMBL/GenBank/DDBJ databases">
        <authorList>
            <person name="Vignale AGUSTIN F."/>
            <person name="Sosa J E."/>
            <person name="Modenutti C."/>
        </authorList>
    </citation>
    <scope>NUCLEOTIDE SEQUENCE [LARGE SCALE GENOMIC DNA]</scope>
</reference>
<dbReference type="Gene3D" id="3.40.50.300">
    <property type="entry name" value="P-loop containing nucleotide triphosphate hydrolases"/>
    <property type="match status" value="1"/>
</dbReference>
<dbReference type="Pfam" id="PF13855">
    <property type="entry name" value="LRR_8"/>
    <property type="match status" value="1"/>
</dbReference>
<dbReference type="AlphaFoldDB" id="A0ABC8RMX7"/>
<dbReference type="PANTHER" id="PTHR33463:SF220">
    <property type="entry name" value="NB-ARC DOMAIN-CONTAINING PROTEIN"/>
    <property type="match status" value="1"/>
</dbReference>
<evidence type="ECO:0000256" key="5">
    <source>
        <dbReference type="ARBA" id="ARBA00022821"/>
    </source>
</evidence>